<dbReference type="EMBL" id="LKEB01000019">
    <property type="protein sequence ID" value="ROW13443.1"/>
    <property type="molecule type" value="Genomic_DNA"/>
</dbReference>
<reference evidence="8 9" key="1">
    <citation type="submission" date="2015-09" db="EMBL/GenBank/DDBJ databases">
        <title>Host preference determinants of Valsa canker pathogens revealed by comparative genomics.</title>
        <authorList>
            <person name="Yin Z."/>
            <person name="Huang L."/>
        </authorList>
    </citation>
    <scope>NUCLEOTIDE SEQUENCE [LARGE SCALE GENOMIC DNA]</scope>
    <source>
        <strain evidence="8 9">SXYLt</strain>
    </source>
</reference>
<dbReference type="GO" id="GO:1990817">
    <property type="term" value="F:poly(A) RNA polymerase activity"/>
    <property type="evidence" value="ECO:0007669"/>
    <property type="project" value="UniProtKB-EC"/>
</dbReference>
<feature type="region of interest" description="Disordered" evidence="5">
    <location>
        <begin position="330"/>
        <end position="354"/>
    </location>
</feature>
<dbReference type="GO" id="GO:0043634">
    <property type="term" value="P:polyadenylation-dependent ncRNA catabolic process"/>
    <property type="evidence" value="ECO:0007669"/>
    <property type="project" value="TreeGrafter"/>
</dbReference>
<dbReference type="PANTHER" id="PTHR23092">
    <property type="entry name" value="POLY(A) RNA POLYMERASE"/>
    <property type="match status" value="1"/>
</dbReference>
<dbReference type="GO" id="GO:0046872">
    <property type="term" value="F:metal ion binding"/>
    <property type="evidence" value="ECO:0007669"/>
    <property type="project" value="UniProtKB-KW"/>
</dbReference>
<proteinExistence type="inferred from homology"/>
<evidence type="ECO:0000256" key="3">
    <source>
        <dbReference type="ARBA" id="ARBA00022723"/>
    </source>
</evidence>
<dbReference type="InParanoid" id="A0A423XBW1"/>
<dbReference type="AlphaFoldDB" id="A0A423XBW1"/>
<feature type="region of interest" description="Disordered" evidence="5">
    <location>
        <begin position="1"/>
        <end position="284"/>
    </location>
</feature>
<sequence length="784" mass="87594">MSHYYPPPPGVDRRANASRYPPLAPPNYGGGSGGGDSYRPPPPSYNPPPPPSGYDSYDRNNRSDRGDRGDRYSRNDRNDRNDRYQPSRHHDSHAPPARSQGSFHDSRGSDSSRPPQGDFNFRFDKPNGVGDSYSSYRPGDSRDRVDAPRGPARYPNQSRPSRGYGNRGRPGGGFRRPWKPFVAAERAILHTTDNHKPSEDFAEIASGVTYRSIDQLSDSDEAEMEISDSEDESRQPTSKRARTTTNQLDDGDDAPKWSNPDPYTALPPVDDTDKKRKDVVQLIRKARMQPAGGIRTSLAVEDGDFIRCDSFSEDEGEEDDDEFIDPLTYKRDTSGAQGAPGAPTGPRATGPSQGVTVTTSIANQVAASRAQPTQATNNTEKRVPSADLTRTSDLGSRKRTYDDVLKLPAHARLKPPPGKPAGGSLVEEWRPKKNETICPWVTTSSSEALASVRFNLEVRDFYDHVRPRQFEERLRANLVDDLNHILEKSGRWQGRKFHPFGSFMSGLYLPTGDMDLVLCSNTVLNGGAPMLVGRNQLNNLKRDLQNQRVAVENRFEMIAKARVPLVKYVDKATGLKIDISFENIGGVVAVQTFKAWKEQYPVMPILVTVIKQYLLMRGLNEPVNGGIGGFSVICMVVSMLQMMPQINSGDMIPEHHLGTLLMHFFDLYGNRFDHKTTALRLNPPGYVNKNQVTTFTYRNPGRLSIIDPNNPANDISGGSMNYQQIVSSFSQAYRLLQERLSRIAKGESFNSILEVVLGGNYSTFREQRDYLRRVHEQRFGYCDE</sequence>
<feature type="region of interest" description="Disordered" evidence="5">
    <location>
        <begin position="366"/>
        <end position="401"/>
    </location>
</feature>
<feature type="compositionally biased region" description="Pro residues" evidence="5">
    <location>
        <begin position="1"/>
        <end position="10"/>
    </location>
</feature>
<dbReference type="OrthoDB" id="273917at2759"/>
<feature type="domain" description="Poly(A) RNA polymerase mitochondrial-like central palm" evidence="7">
    <location>
        <begin position="456"/>
        <end position="596"/>
    </location>
</feature>
<feature type="compositionally biased region" description="Basic and acidic residues" evidence="5">
    <location>
        <begin position="56"/>
        <end position="93"/>
    </location>
</feature>
<feature type="domain" description="PAP-associated" evidence="6">
    <location>
        <begin position="656"/>
        <end position="713"/>
    </location>
</feature>
<name>A0A423XBW1_9PEZI</name>
<dbReference type="EC" id="2.7.7.19" evidence="2"/>
<dbReference type="InterPro" id="IPR002058">
    <property type="entry name" value="PAP_assoc"/>
</dbReference>
<dbReference type="GO" id="GO:0031499">
    <property type="term" value="C:TRAMP complex"/>
    <property type="evidence" value="ECO:0007669"/>
    <property type="project" value="TreeGrafter"/>
</dbReference>
<dbReference type="InterPro" id="IPR043519">
    <property type="entry name" value="NT_sf"/>
</dbReference>
<dbReference type="InterPro" id="IPR054708">
    <property type="entry name" value="MTPAP-like_central"/>
</dbReference>
<evidence type="ECO:0000259" key="7">
    <source>
        <dbReference type="Pfam" id="PF22600"/>
    </source>
</evidence>
<feature type="compositionally biased region" description="Polar residues" evidence="5">
    <location>
        <begin position="366"/>
        <end position="378"/>
    </location>
</feature>
<feature type="compositionally biased region" description="Pro residues" evidence="5">
    <location>
        <begin position="39"/>
        <end position="52"/>
    </location>
</feature>
<dbReference type="GO" id="GO:0003729">
    <property type="term" value="F:mRNA binding"/>
    <property type="evidence" value="ECO:0007669"/>
    <property type="project" value="TreeGrafter"/>
</dbReference>
<dbReference type="GO" id="GO:0010605">
    <property type="term" value="P:negative regulation of macromolecule metabolic process"/>
    <property type="evidence" value="ECO:0007669"/>
    <property type="project" value="UniProtKB-ARBA"/>
</dbReference>
<dbReference type="CDD" id="cd05402">
    <property type="entry name" value="NT_PAP_TUTase"/>
    <property type="match status" value="1"/>
</dbReference>
<dbReference type="GO" id="GO:0005730">
    <property type="term" value="C:nucleolus"/>
    <property type="evidence" value="ECO:0007669"/>
    <property type="project" value="TreeGrafter"/>
</dbReference>
<protein>
    <recommendedName>
        <fullName evidence="2">polynucleotide adenylyltransferase</fullName>
        <ecNumber evidence="2">2.7.7.19</ecNumber>
    </recommendedName>
</protein>
<feature type="compositionally biased region" description="Gly residues" evidence="5">
    <location>
        <begin position="165"/>
        <end position="174"/>
    </location>
</feature>
<feature type="compositionally biased region" description="Acidic residues" evidence="5">
    <location>
        <begin position="217"/>
        <end position="231"/>
    </location>
</feature>
<evidence type="ECO:0000256" key="5">
    <source>
        <dbReference type="SAM" id="MobiDB-lite"/>
    </source>
</evidence>
<dbReference type="Pfam" id="PF22600">
    <property type="entry name" value="MTPAP-like_central"/>
    <property type="match status" value="1"/>
</dbReference>
<dbReference type="SUPFAM" id="SSF81301">
    <property type="entry name" value="Nucleotidyltransferase"/>
    <property type="match status" value="1"/>
</dbReference>
<evidence type="ECO:0000259" key="6">
    <source>
        <dbReference type="Pfam" id="PF03828"/>
    </source>
</evidence>
<evidence type="ECO:0000256" key="2">
    <source>
        <dbReference type="ARBA" id="ARBA00012388"/>
    </source>
</evidence>
<organism evidence="8 9">
    <name type="scientific">Cytospora leucostoma</name>
    <dbReference type="NCBI Taxonomy" id="1230097"/>
    <lineage>
        <taxon>Eukaryota</taxon>
        <taxon>Fungi</taxon>
        <taxon>Dikarya</taxon>
        <taxon>Ascomycota</taxon>
        <taxon>Pezizomycotina</taxon>
        <taxon>Sordariomycetes</taxon>
        <taxon>Sordariomycetidae</taxon>
        <taxon>Diaporthales</taxon>
        <taxon>Cytosporaceae</taxon>
        <taxon>Cytospora</taxon>
    </lineage>
</organism>
<evidence type="ECO:0000256" key="1">
    <source>
        <dbReference type="ARBA" id="ARBA00008593"/>
    </source>
</evidence>
<dbReference type="Gene3D" id="3.30.460.10">
    <property type="entry name" value="Beta Polymerase, domain 2"/>
    <property type="match status" value="1"/>
</dbReference>
<evidence type="ECO:0000313" key="9">
    <source>
        <dbReference type="Proteomes" id="UP000285146"/>
    </source>
</evidence>
<dbReference type="SUPFAM" id="SSF81631">
    <property type="entry name" value="PAP/OAS1 substrate-binding domain"/>
    <property type="match status" value="1"/>
</dbReference>
<gene>
    <name evidence="8" type="ORF">VPNG_04407</name>
</gene>
<keyword evidence="3" id="KW-0479">Metal-binding</keyword>
<evidence type="ECO:0000256" key="4">
    <source>
        <dbReference type="ARBA" id="ARBA00022842"/>
    </source>
</evidence>
<comment type="caution">
    <text evidence="8">The sequence shown here is derived from an EMBL/GenBank/DDBJ whole genome shotgun (WGS) entry which is preliminary data.</text>
</comment>
<dbReference type="InterPro" id="IPR045862">
    <property type="entry name" value="Trf4-like"/>
</dbReference>
<evidence type="ECO:0000313" key="8">
    <source>
        <dbReference type="EMBL" id="ROW13443.1"/>
    </source>
</evidence>
<dbReference type="STRING" id="1230097.A0A423XBW1"/>
<dbReference type="GO" id="GO:0031123">
    <property type="term" value="P:RNA 3'-end processing"/>
    <property type="evidence" value="ECO:0007669"/>
    <property type="project" value="TreeGrafter"/>
</dbReference>
<comment type="similarity">
    <text evidence="1">Belongs to the DNA polymerase type-B-like family.</text>
</comment>
<feature type="compositionally biased region" description="Low complexity" evidence="5">
    <location>
        <begin position="335"/>
        <end position="351"/>
    </location>
</feature>
<keyword evidence="9" id="KW-1185">Reference proteome</keyword>
<accession>A0A423XBW1</accession>
<dbReference type="FunFam" id="1.10.1410.10:FF:000003">
    <property type="entry name" value="non-canonical poly(A) RNA polymerase PAPD7"/>
    <property type="match status" value="1"/>
</dbReference>
<keyword evidence="4" id="KW-0460">Magnesium</keyword>
<dbReference type="Proteomes" id="UP000285146">
    <property type="component" value="Unassembled WGS sequence"/>
</dbReference>
<dbReference type="Pfam" id="PF03828">
    <property type="entry name" value="PAP_assoc"/>
    <property type="match status" value="1"/>
</dbReference>
<dbReference type="Gene3D" id="1.10.1410.10">
    <property type="match status" value="1"/>
</dbReference>
<dbReference type="PANTHER" id="PTHR23092:SF15">
    <property type="entry name" value="INACTIVE NON-CANONICAL POLY(A) RNA POLYMERASE PROTEIN TRF4-2-RELATED"/>
    <property type="match status" value="1"/>
</dbReference>